<protein>
    <recommendedName>
        <fullName evidence="1">non-specific serine/threonine protein kinase</fullName>
        <ecNumber evidence="1">2.7.11.1</ecNumber>
    </recommendedName>
</protein>
<feature type="domain" description="Protein kinase" evidence="10">
    <location>
        <begin position="1"/>
        <end position="252"/>
    </location>
</feature>
<feature type="compositionally biased region" description="Low complexity" evidence="9">
    <location>
        <begin position="417"/>
        <end position="429"/>
    </location>
</feature>
<name>A0A9P6UIZ9_9FUNG</name>
<evidence type="ECO:0000256" key="6">
    <source>
        <dbReference type="ARBA" id="ARBA00022840"/>
    </source>
</evidence>
<feature type="compositionally biased region" description="Polar residues" evidence="9">
    <location>
        <begin position="811"/>
        <end position="823"/>
    </location>
</feature>
<feature type="compositionally biased region" description="Polar residues" evidence="9">
    <location>
        <begin position="1089"/>
        <end position="1108"/>
    </location>
</feature>
<dbReference type="PANTHER" id="PTHR24346:SF110">
    <property type="entry name" value="NON-SPECIFIC SERINE_THREONINE PROTEIN KINASE"/>
    <property type="match status" value="1"/>
</dbReference>
<dbReference type="InterPro" id="IPR011009">
    <property type="entry name" value="Kinase-like_dom_sf"/>
</dbReference>
<keyword evidence="6" id="KW-0067">ATP-binding</keyword>
<evidence type="ECO:0000256" key="1">
    <source>
        <dbReference type="ARBA" id="ARBA00012513"/>
    </source>
</evidence>
<comment type="catalytic activity">
    <reaction evidence="8">
        <text>L-seryl-[protein] + ATP = O-phospho-L-seryl-[protein] + ADP + H(+)</text>
        <dbReference type="Rhea" id="RHEA:17989"/>
        <dbReference type="Rhea" id="RHEA-COMP:9863"/>
        <dbReference type="Rhea" id="RHEA-COMP:11604"/>
        <dbReference type="ChEBI" id="CHEBI:15378"/>
        <dbReference type="ChEBI" id="CHEBI:29999"/>
        <dbReference type="ChEBI" id="CHEBI:30616"/>
        <dbReference type="ChEBI" id="CHEBI:83421"/>
        <dbReference type="ChEBI" id="CHEBI:456216"/>
        <dbReference type="EC" id="2.7.11.1"/>
    </reaction>
</comment>
<dbReference type="InterPro" id="IPR028375">
    <property type="entry name" value="KA1/Ssp2_C"/>
</dbReference>
<dbReference type="OrthoDB" id="193931at2759"/>
<dbReference type="PROSITE" id="PS50032">
    <property type="entry name" value="KA1"/>
    <property type="match status" value="1"/>
</dbReference>
<dbReference type="EC" id="2.7.11.1" evidence="1"/>
<gene>
    <name evidence="12" type="ORF">BGZ97_001831</name>
</gene>
<evidence type="ECO:0000313" key="13">
    <source>
        <dbReference type="Proteomes" id="UP000823405"/>
    </source>
</evidence>
<reference evidence="12" key="1">
    <citation type="journal article" date="2020" name="Fungal Divers.">
        <title>Resolving the Mortierellaceae phylogeny through synthesis of multi-gene phylogenetics and phylogenomics.</title>
        <authorList>
            <person name="Vandepol N."/>
            <person name="Liber J."/>
            <person name="Desiro A."/>
            <person name="Na H."/>
            <person name="Kennedy M."/>
            <person name="Barry K."/>
            <person name="Grigoriev I.V."/>
            <person name="Miller A.N."/>
            <person name="O'Donnell K."/>
            <person name="Stajich J.E."/>
            <person name="Bonito G."/>
        </authorList>
    </citation>
    <scope>NUCLEOTIDE SEQUENCE</scope>
    <source>
        <strain evidence="12">NVP60</strain>
    </source>
</reference>
<organism evidence="12 13">
    <name type="scientific">Linnemannia gamsii</name>
    <dbReference type="NCBI Taxonomy" id="64522"/>
    <lineage>
        <taxon>Eukaryota</taxon>
        <taxon>Fungi</taxon>
        <taxon>Fungi incertae sedis</taxon>
        <taxon>Mucoromycota</taxon>
        <taxon>Mortierellomycotina</taxon>
        <taxon>Mortierellomycetes</taxon>
        <taxon>Mortierellales</taxon>
        <taxon>Mortierellaceae</taxon>
        <taxon>Linnemannia</taxon>
    </lineage>
</organism>
<sequence>MSTRAEVKGETCCTSVAIKLIRRQSVDNTPRINKIGREISVLRTIRHPNIISLFDVIETERYIGIVIEYASGGELFDHILAHRYLKERDACRLFAQLMSGVHYLHSKQIVHRDLKLENLLLDRNRNIMITDFGFANQFDSTTRDLMSTSCGSPCYAAPELVISDGLYVGSGVDIWSCGVILYAMLAGYLPFDDDPSNPDGDNINQLYNYILATTLVFPDYISPDARDLLRMMLVPDPAKRCNMKRIMSHRWLAPYASMFQYSIDDLEEQAMARLNGTVWIPPRQAAAAAAAAEARQATLQPASSGPPRPSADEVMPRRHTIWIESVPDAAPSWETGRHNIVRQEEEPRLPLAALEESSMDIDKQEIVPAPIAEEAVVHDEPMDMAEPIEVEPTPEAAPQEMDLDKDVCMESNNQLSTITAPSTSSPASTLNPAEDQTMSTPITPSHSGSLIAKSSLSDHAIAQTQEEVTVALEVAQRPKSVVLEAPVRAKPSLESTVDMSPTATVSRRTGQHARIRPTTIHGEPMTHNYASYPSPAVYHEPLPLPAPTPKPRAAPSQENALLSPPKVYHQSQFQQSSPSILQAPVKPSPTDIPPVPTRPESTADHTFKIPPPPVPVTSTSSKAHKKGPSSSGRLFGFLGNLSKKHGESTTNVSSASSPKIAQEATMASGADQTLVPPPPPGASAHSSKKPSSINQVFGRYTHSTEKGPQQGKRRKTFSLVGGSNEHQQNQIHGGTRPPVPMTDGLGIASSSGTGTAQKIMGWLRRKSFAKPAPERPPFDAVEHFRANGTSPSPAPATTASPTAAAARIGSASPQETETSASDNTQVAVLQPSAIAVNQATTTATIATAPADGRDPALVALMGRLPSNWTDSKLKWHSGAVEISALSSRHPVEIMFEIKKVILRLGMEFRVDSDFKVKCVRRRRHGDSHADHRTHSMISISGSHLPDDNVSVMSSNLSIDREAWTSAKGAGGSAMNGKRKGGIRTLLWRNSTTMGLSSSPPPPPVPPLPASPRALPQVMNGSSLGLASPPVMSSVATKDLDSDHGVWVSSGSAGVVGLGLNNSGGSGSASANSSSNGRTSGSGHGGDSTIVPSLPSNSTIATTIGTPVNTGPEPLYGEESIDSGEEVRFSIELCRIKNLTGIYCVDIRRMKGNLWAYKFLYHAVLNTLDLDGKGGYIPTLPDNLKIVQA</sequence>
<dbReference type="PANTHER" id="PTHR24346">
    <property type="entry name" value="MAP/MICROTUBULE AFFINITY-REGULATING KINASE"/>
    <property type="match status" value="1"/>
</dbReference>
<feature type="compositionally biased region" description="Low complexity" evidence="9">
    <location>
        <begin position="1067"/>
        <end position="1078"/>
    </location>
</feature>
<dbReference type="GO" id="GO:0005524">
    <property type="term" value="F:ATP binding"/>
    <property type="evidence" value="ECO:0007669"/>
    <property type="project" value="UniProtKB-KW"/>
</dbReference>
<feature type="region of interest" description="Disordered" evidence="9">
    <location>
        <begin position="291"/>
        <end position="313"/>
    </location>
</feature>
<dbReference type="SMART" id="SM00220">
    <property type="entry name" value="S_TKc"/>
    <property type="match status" value="1"/>
</dbReference>
<dbReference type="GO" id="GO:0005737">
    <property type="term" value="C:cytoplasm"/>
    <property type="evidence" value="ECO:0007669"/>
    <property type="project" value="TreeGrafter"/>
</dbReference>
<feature type="compositionally biased region" description="Pro residues" evidence="9">
    <location>
        <begin position="998"/>
        <end position="1009"/>
    </location>
</feature>
<dbReference type="GO" id="GO:0035556">
    <property type="term" value="P:intracellular signal transduction"/>
    <property type="evidence" value="ECO:0007669"/>
    <property type="project" value="TreeGrafter"/>
</dbReference>
<evidence type="ECO:0000256" key="5">
    <source>
        <dbReference type="ARBA" id="ARBA00022777"/>
    </source>
</evidence>
<dbReference type="InterPro" id="IPR001772">
    <property type="entry name" value="KA1_dom"/>
</dbReference>
<feature type="compositionally biased region" description="Basic and acidic residues" evidence="9">
    <location>
        <begin position="772"/>
        <end position="785"/>
    </location>
</feature>
<evidence type="ECO:0000256" key="7">
    <source>
        <dbReference type="ARBA" id="ARBA00047899"/>
    </source>
</evidence>
<dbReference type="SUPFAM" id="SSF103243">
    <property type="entry name" value="KA1-like"/>
    <property type="match status" value="1"/>
</dbReference>
<comment type="catalytic activity">
    <reaction evidence="7">
        <text>L-threonyl-[protein] + ATP = O-phospho-L-threonyl-[protein] + ADP + H(+)</text>
        <dbReference type="Rhea" id="RHEA:46608"/>
        <dbReference type="Rhea" id="RHEA-COMP:11060"/>
        <dbReference type="Rhea" id="RHEA-COMP:11605"/>
        <dbReference type="ChEBI" id="CHEBI:15378"/>
        <dbReference type="ChEBI" id="CHEBI:30013"/>
        <dbReference type="ChEBI" id="CHEBI:30616"/>
        <dbReference type="ChEBI" id="CHEBI:61977"/>
        <dbReference type="ChEBI" id="CHEBI:456216"/>
        <dbReference type="EC" id="2.7.11.1"/>
    </reaction>
</comment>
<dbReference type="InterPro" id="IPR008271">
    <property type="entry name" value="Ser/Thr_kinase_AS"/>
</dbReference>
<keyword evidence="4" id="KW-0547">Nucleotide-binding</keyword>
<evidence type="ECO:0000256" key="9">
    <source>
        <dbReference type="SAM" id="MobiDB-lite"/>
    </source>
</evidence>
<evidence type="ECO:0000256" key="8">
    <source>
        <dbReference type="ARBA" id="ARBA00048679"/>
    </source>
</evidence>
<feature type="compositionally biased region" description="Pro residues" evidence="9">
    <location>
        <begin position="586"/>
        <end position="597"/>
    </location>
</feature>
<feature type="compositionally biased region" description="Low complexity" evidence="9">
    <location>
        <begin position="682"/>
        <end position="692"/>
    </location>
</feature>
<evidence type="ECO:0000313" key="12">
    <source>
        <dbReference type="EMBL" id="KAG0303585.1"/>
    </source>
</evidence>
<keyword evidence="5" id="KW-0418">Kinase</keyword>
<dbReference type="Pfam" id="PF00069">
    <property type="entry name" value="Pkinase"/>
    <property type="match status" value="1"/>
</dbReference>
<feature type="compositionally biased region" description="Polar residues" evidence="9">
    <location>
        <begin position="493"/>
        <end position="508"/>
    </location>
</feature>
<keyword evidence="3" id="KW-0808">Transferase</keyword>
<feature type="region of interest" description="Disordered" evidence="9">
    <location>
        <begin position="417"/>
        <end position="447"/>
    </location>
</feature>
<dbReference type="InterPro" id="IPR000719">
    <property type="entry name" value="Prot_kinase_dom"/>
</dbReference>
<comment type="caution">
    <text evidence="12">The sequence shown here is derived from an EMBL/GenBank/DDBJ whole genome shotgun (WGS) entry which is preliminary data.</text>
</comment>
<dbReference type="AlphaFoldDB" id="A0A9P6UIZ9"/>
<feature type="compositionally biased region" description="Polar residues" evidence="9">
    <location>
        <begin position="569"/>
        <end position="580"/>
    </location>
</feature>
<evidence type="ECO:0000256" key="3">
    <source>
        <dbReference type="ARBA" id="ARBA00022679"/>
    </source>
</evidence>
<dbReference type="Proteomes" id="UP000823405">
    <property type="component" value="Unassembled WGS sequence"/>
</dbReference>
<evidence type="ECO:0000259" key="11">
    <source>
        <dbReference type="PROSITE" id="PS50032"/>
    </source>
</evidence>
<dbReference type="SUPFAM" id="SSF56112">
    <property type="entry name" value="Protein kinase-like (PK-like)"/>
    <property type="match status" value="1"/>
</dbReference>
<dbReference type="PROSITE" id="PS00108">
    <property type="entry name" value="PROTEIN_KINASE_ST"/>
    <property type="match status" value="1"/>
</dbReference>
<accession>A0A9P6UIZ9</accession>
<feature type="region of interest" description="Disordered" evidence="9">
    <location>
        <begin position="991"/>
        <end position="1024"/>
    </location>
</feature>
<dbReference type="FunFam" id="1.10.510.10:FF:000571">
    <property type="entry name" value="Maternal embryonic leucine zipper kinase"/>
    <property type="match status" value="1"/>
</dbReference>
<feature type="region of interest" description="Disordered" evidence="9">
    <location>
        <begin position="1063"/>
        <end position="1112"/>
    </location>
</feature>
<feature type="region of interest" description="Disordered" evidence="9">
    <location>
        <begin position="567"/>
        <end position="692"/>
    </location>
</feature>
<keyword evidence="13" id="KW-1185">Reference proteome</keyword>
<dbReference type="PROSITE" id="PS50011">
    <property type="entry name" value="PROTEIN_KINASE_DOM"/>
    <property type="match status" value="1"/>
</dbReference>
<feature type="compositionally biased region" description="Polar residues" evidence="9">
    <location>
        <begin position="648"/>
        <end position="659"/>
    </location>
</feature>
<dbReference type="Gene3D" id="1.10.510.10">
    <property type="entry name" value="Transferase(Phosphotransferase) domain 1"/>
    <property type="match status" value="1"/>
</dbReference>
<feature type="domain" description="KA1" evidence="11">
    <location>
        <begin position="1119"/>
        <end position="1169"/>
    </location>
</feature>
<dbReference type="GO" id="GO:0004674">
    <property type="term" value="F:protein serine/threonine kinase activity"/>
    <property type="evidence" value="ECO:0007669"/>
    <property type="project" value="UniProtKB-KW"/>
</dbReference>
<dbReference type="EMBL" id="JAAAIN010001389">
    <property type="protein sequence ID" value="KAG0303585.1"/>
    <property type="molecule type" value="Genomic_DNA"/>
</dbReference>
<keyword evidence="2" id="KW-0723">Serine/threonine-protein kinase</keyword>
<feature type="compositionally biased region" description="Low complexity" evidence="9">
    <location>
        <begin position="789"/>
        <end position="806"/>
    </location>
</feature>
<evidence type="ECO:0000256" key="2">
    <source>
        <dbReference type="ARBA" id="ARBA00022527"/>
    </source>
</evidence>
<feature type="compositionally biased region" description="Polar residues" evidence="9">
    <location>
        <begin position="430"/>
        <end position="447"/>
    </location>
</feature>
<dbReference type="Gene3D" id="3.30.310.80">
    <property type="entry name" value="Kinase associated domain 1, KA1"/>
    <property type="match status" value="1"/>
</dbReference>
<evidence type="ECO:0000256" key="4">
    <source>
        <dbReference type="ARBA" id="ARBA00022741"/>
    </source>
</evidence>
<dbReference type="Pfam" id="PF02149">
    <property type="entry name" value="KA1"/>
    <property type="match status" value="1"/>
</dbReference>
<feature type="region of interest" description="Disordered" evidence="9">
    <location>
        <begin position="493"/>
        <end position="534"/>
    </location>
</feature>
<feature type="region of interest" description="Disordered" evidence="9">
    <location>
        <begin position="769"/>
        <end position="823"/>
    </location>
</feature>
<evidence type="ECO:0000259" key="10">
    <source>
        <dbReference type="PROSITE" id="PS50011"/>
    </source>
</evidence>
<proteinExistence type="predicted"/>